<protein>
    <submittedName>
        <fullName evidence="2">Uncharacterized protein</fullName>
    </submittedName>
</protein>
<feature type="region of interest" description="Disordered" evidence="1">
    <location>
        <begin position="306"/>
        <end position="376"/>
    </location>
</feature>
<sequence length="635" mass="70224">AEAEATSVIQSAAEPPRVRNRWAEPQNPLTICSSFSPSPSRSQEEQREEEEEDFQPQSLDSLLGDEEDEGEEEEVLQTAGQNSTFILRPDCSATFSDGDFRVEGVTDPVPEVRGQGAEPMWRTHQSPDSACSEGSTGSLEQQQDTDTDSLSQGSSVGSLGPEEDEDRNSLKNHFESLASTLSEERFDTDLTALQPAEEKPFLNPRLSISTRFLSRFQDRLRVRPGRPPVSFPGRISEESSRTVKSEPSCTVESAGSTRAETGDGVKGKAVVHRRASCGISHQPQRRPPRRRHTVLLLQCRETLGDITSRTQTADSSTESPVPQDESRLTYLDISMSSKPGLIPPVSSQEENKENLSSASDPQPPPTPLQSDDPDLLSRKTLKPQEQGSSLQVLATPTLMSQCGESRWSISSLEETPTNPNRTLIQSPAPSAPLSGRKVKDPAVQKTRFQTDPVKYVEDKIKYGFDCNQITKLGQTVYADDVFVNVTRNGGTHPSLRRPKPEQTVGPRQNGRNVQRCMEQPRIPLHRCSPAPCLSSLPRMYWSDCRTAPVAGVYSCSAQTEHRPPSGRMQLPRPSEKLHQPVMRPNLLAINMMVIGRDHCQVNLQGRGSPSSVKEVLQNVMQGTEIRFQTRHCTML</sequence>
<keyword evidence="3" id="KW-1185">Reference proteome</keyword>
<feature type="non-terminal residue" evidence="2">
    <location>
        <position position="1"/>
    </location>
</feature>
<organism evidence="2 3">
    <name type="scientific">Xenotaenia resolanae</name>
    <dbReference type="NCBI Taxonomy" id="208358"/>
    <lineage>
        <taxon>Eukaryota</taxon>
        <taxon>Metazoa</taxon>
        <taxon>Chordata</taxon>
        <taxon>Craniata</taxon>
        <taxon>Vertebrata</taxon>
        <taxon>Euteleostomi</taxon>
        <taxon>Actinopterygii</taxon>
        <taxon>Neopterygii</taxon>
        <taxon>Teleostei</taxon>
        <taxon>Neoteleostei</taxon>
        <taxon>Acanthomorphata</taxon>
        <taxon>Ovalentaria</taxon>
        <taxon>Atherinomorphae</taxon>
        <taxon>Cyprinodontiformes</taxon>
        <taxon>Goodeidae</taxon>
        <taxon>Xenotaenia</taxon>
    </lineage>
</organism>
<accession>A0ABV0WQK5</accession>
<feature type="compositionally biased region" description="Acidic residues" evidence="1">
    <location>
        <begin position="63"/>
        <end position="75"/>
    </location>
</feature>
<gene>
    <name evidence="2" type="ORF">XENORESO_010672</name>
</gene>
<evidence type="ECO:0000256" key="1">
    <source>
        <dbReference type="SAM" id="MobiDB-lite"/>
    </source>
</evidence>
<feature type="compositionally biased region" description="Polar residues" evidence="1">
    <location>
        <begin position="123"/>
        <end position="137"/>
    </location>
</feature>
<feature type="region of interest" description="Disordered" evidence="1">
    <location>
        <begin position="1"/>
        <end position="189"/>
    </location>
</feature>
<feature type="compositionally biased region" description="Basic and acidic residues" evidence="1">
    <location>
        <begin position="235"/>
        <end position="244"/>
    </location>
</feature>
<name>A0ABV0WQK5_9TELE</name>
<dbReference type="Proteomes" id="UP001444071">
    <property type="component" value="Unassembled WGS sequence"/>
</dbReference>
<feature type="compositionally biased region" description="Polar residues" evidence="1">
    <location>
        <begin position="245"/>
        <end position="259"/>
    </location>
</feature>
<feature type="region of interest" description="Disordered" evidence="1">
    <location>
        <begin position="488"/>
        <end position="511"/>
    </location>
</feature>
<comment type="caution">
    <text evidence="2">The sequence shown here is derived from an EMBL/GenBank/DDBJ whole genome shotgun (WGS) entry which is preliminary data.</text>
</comment>
<feature type="compositionally biased region" description="Polar residues" evidence="1">
    <location>
        <begin position="306"/>
        <end position="320"/>
    </location>
</feature>
<evidence type="ECO:0000313" key="2">
    <source>
        <dbReference type="EMBL" id="MEQ2271885.1"/>
    </source>
</evidence>
<dbReference type="EMBL" id="JAHRIM010063345">
    <property type="protein sequence ID" value="MEQ2271885.1"/>
    <property type="molecule type" value="Genomic_DNA"/>
</dbReference>
<feature type="compositionally biased region" description="Polar residues" evidence="1">
    <location>
        <begin position="405"/>
        <end position="428"/>
    </location>
</feature>
<feature type="region of interest" description="Disordered" evidence="1">
    <location>
        <begin position="224"/>
        <end position="269"/>
    </location>
</feature>
<reference evidence="2 3" key="1">
    <citation type="submission" date="2021-06" db="EMBL/GenBank/DDBJ databases">
        <authorList>
            <person name="Palmer J.M."/>
        </authorList>
    </citation>
    <scope>NUCLEOTIDE SEQUENCE [LARGE SCALE GENOMIC DNA]</scope>
    <source>
        <strain evidence="2 3">XR_2019</strain>
        <tissue evidence="2">Muscle</tissue>
    </source>
</reference>
<feature type="compositionally biased region" description="Low complexity" evidence="1">
    <location>
        <begin position="138"/>
        <end position="160"/>
    </location>
</feature>
<evidence type="ECO:0000313" key="3">
    <source>
        <dbReference type="Proteomes" id="UP001444071"/>
    </source>
</evidence>
<feature type="region of interest" description="Disordered" evidence="1">
    <location>
        <begin position="405"/>
        <end position="445"/>
    </location>
</feature>
<proteinExistence type="predicted"/>